<evidence type="ECO:0000259" key="6">
    <source>
        <dbReference type="Pfam" id="PF01266"/>
    </source>
</evidence>
<keyword evidence="2" id="KW-0285">Flavoprotein</keyword>
<dbReference type="Gene3D" id="3.30.9.10">
    <property type="entry name" value="D-Amino Acid Oxidase, subunit A, domain 2"/>
    <property type="match status" value="1"/>
</dbReference>
<organism evidence="7 8">
    <name type="scientific">Bacillus pseudomycoides</name>
    <dbReference type="NCBI Taxonomy" id="64104"/>
    <lineage>
        <taxon>Bacteria</taxon>
        <taxon>Bacillati</taxon>
        <taxon>Bacillota</taxon>
        <taxon>Bacilli</taxon>
        <taxon>Bacillales</taxon>
        <taxon>Bacillaceae</taxon>
        <taxon>Bacillus</taxon>
        <taxon>Bacillus cereus group</taxon>
    </lineage>
</organism>
<proteinExistence type="inferred from homology"/>
<dbReference type="GO" id="GO:0005737">
    <property type="term" value="C:cytoplasm"/>
    <property type="evidence" value="ECO:0007669"/>
    <property type="project" value="TreeGrafter"/>
</dbReference>
<dbReference type="EC" id="1.1.3.-" evidence="7"/>
<keyword evidence="4 7" id="KW-0560">Oxidoreductase</keyword>
<keyword evidence="3" id="KW-0274">FAD</keyword>
<evidence type="ECO:0000256" key="4">
    <source>
        <dbReference type="ARBA" id="ARBA00023002"/>
    </source>
</evidence>
<evidence type="ECO:0000256" key="5">
    <source>
        <dbReference type="ARBA" id="ARBA00037941"/>
    </source>
</evidence>
<dbReference type="EMBL" id="VLYX01000021">
    <property type="protein sequence ID" value="MDR4327796.1"/>
    <property type="molecule type" value="Genomic_DNA"/>
</dbReference>
<comment type="caution">
    <text evidence="7">The sequence shown here is derived from an EMBL/GenBank/DDBJ whole genome shotgun (WGS) entry which is preliminary data.</text>
</comment>
<dbReference type="InterPro" id="IPR036188">
    <property type="entry name" value="FAD/NAD-bd_sf"/>
</dbReference>
<dbReference type="Gene3D" id="3.50.50.60">
    <property type="entry name" value="FAD/NAD(P)-binding domain"/>
    <property type="match status" value="1"/>
</dbReference>
<comment type="cofactor">
    <cofactor evidence="1">
        <name>FAD</name>
        <dbReference type="ChEBI" id="CHEBI:57692"/>
    </cofactor>
</comment>
<evidence type="ECO:0000256" key="1">
    <source>
        <dbReference type="ARBA" id="ARBA00001974"/>
    </source>
</evidence>
<dbReference type="NCBIfam" id="NF008726">
    <property type="entry name" value="PRK11728.1"/>
    <property type="match status" value="1"/>
</dbReference>
<dbReference type="PANTHER" id="PTHR43104">
    <property type="entry name" value="L-2-HYDROXYGLUTARATE DEHYDROGENASE, MITOCHONDRIAL"/>
    <property type="match status" value="1"/>
</dbReference>
<dbReference type="Proteomes" id="UP001248134">
    <property type="component" value="Unassembled WGS sequence"/>
</dbReference>
<sequence>MYDFLIIGGGIVGLSTGMALTKKFPHAKIAVIEKEDELAHHQTGHNSGVIHSGIYYKPGSYKAKFAKEGNAAMVEFCKENGIAYDMCGKVIVATEKEEIPLLHNLYERGLQNGLRISKIDKGELAEIEPHVKGLGAIRVPSCGIADYKGVSHAFARFIEESGGEVHLGTKAEQIFEHKDFVTIETNKGAFETKFLINCAGLHSDRIAKKTGILTDMKIVPFRGEYYELVPEKRHLVKHLIYPVPNPDFPFLGVHFTRMINGDVHAGPNAVLSFKREGYTKKDFNIKDFMETMTYAGFWKMAMPNMKEGMKEMIRSFSKQSFLKSLQRLIPELTEKDIVPTHAGVRAQAILSNGNMVDDFCIIPGINSMHICNAPSPAATASLKIGEEIVGKVPDVVVDRVSSDGMFRVKV</sequence>
<evidence type="ECO:0000313" key="8">
    <source>
        <dbReference type="Proteomes" id="UP001248134"/>
    </source>
</evidence>
<feature type="domain" description="FAD dependent oxidoreductase" evidence="6">
    <location>
        <begin position="3"/>
        <end position="388"/>
    </location>
</feature>
<dbReference type="PANTHER" id="PTHR43104:SF2">
    <property type="entry name" value="L-2-HYDROXYGLUTARATE DEHYDROGENASE, MITOCHONDRIAL"/>
    <property type="match status" value="1"/>
</dbReference>
<dbReference type="InterPro" id="IPR006076">
    <property type="entry name" value="FAD-dep_OxRdtase"/>
</dbReference>
<gene>
    <name evidence="7" type="primary">lhgO</name>
    <name evidence="7" type="ORF">FOS08_18325</name>
</gene>
<evidence type="ECO:0000313" key="7">
    <source>
        <dbReference type="EMBL" id="MDR4327796.1"/>
    </source>
</evidence>
<protein>
    <submittedName>
        <fullName evidence="7">L-2-hydroxyglutarate oxidase</fullName>
        <ecNumber evidence="7">1.1.3.-</ecNumber>
    </submittedName>
</protein>
<comment type="similarity">
    <text evidence="5">Belongs to the L2HGDH family.</text>
</comment>
<name>A0AAJ1Z2T3_9BACI</name>
<reference evidence="7" key="1">
    <citation type="submission" date="2019-07" db="EMBL/GenBank/DDBJ databases">
        <title>Phylogenomic Reclassification of ATCC Bacillus Strains and Various Taxa within the Genus Bacillus.</title>
        <authorList>
            <person name="Riojas M.A."/>
            <person name="Frank A.M."/>
            <person name="Fenn S.L."/>
            <person name="King S.P."/>
            <person name="Brower S.M."/>
            <person name="Hazbon M.H."/>
        </authorList>
    </citation>
    <scope>NUCLEOTIDE SEQUENCE</scope>
    <source>
        <strain evidence="7">NR-12239</strain>
    </source>
</reference>
<dbReference type="AlphaFoldDB" id="A0AAJ1Z2T3"/>
<dbReference type="GO" id="GO:0047545">
    <property type="term" value="F:(S)-2-hydroxyglutarate dehydrogenase activity"/>
    <property type="evidence" value="ECO:0007669"/>
    <property type="project" value="TreeGrafter"/>
</dbReference>
<accession>A0AAJ1Z2T3</accession>
<evidence type="ECO:0000256" key="3">
    <source>
        <dbReference type="ARBA" id="ARBA00022827"/>
    </source>
</evidence>
<dbReference type="RefSeq" id="WP_003195561.1">
    <property type="nucleotide sequence ID" value="NZ_CM000743.1"/>
</dbReference>
<evidence type="ECO:0000256" key="2">
    <source>
        <dbReference type="ARBA" id="ARBA00022630"/>
    </source>
</evidence>
<dbReference type="Pfam" id="PF01266">
    <property type="entry name" value="DAO"/>
    <property type="match status" value="1"/>
</dbReference>
<dbReference type="SUPFAM" id="SSF51905">
    <property type="entry name" value="FAD/NAD(P)-binding domain"/>
    <property type="match status" value="1"/>
</dbReference>